<dbReference type="Pfam" id="PF07065">
    <property type="entry name" value="D123"/>
    <property type="match status" value="1"/>
</dbReference>
<proteinExistence type="predicted"/>
<dbReference type="EMBL" id="JABCIY010000168">
    <property type="protein sequence ID" value="KAF7190584.1"/>
    <property type="molecule type" value="Genomic_DNA"/>
</dbReference>
<gene>
    <name evidence="1" type="ORF">HII31_07743</name>
</gene>
<dbReference type="InterPro" id="IPR009772">
    <property type="entry name" value="CDC123"/>
</dbReference>
<keyword evidence="2" id="KW-1185">Reference proteome</keyword>
<evidence type="ECO:0008006" key="3">
    <source>
        <dbReference type="Google" id="ProtNLM"/>
    </source>
</evidence>
<evidence type="ECO:0000313" key="1">
    <source>
        <dbReference type="EMBL" id="KAF7190584.1"/>
    </source>
</evidence>
<sequence>MAQIDIQRCPLKTSPNDRLNAYNRHALAPWIAETGYLTPAYLYRREKERLPFNMGRWMSQKVAASMLHPPLLGFHLNHEIVTRLLEIAMKCQYSTQLAKAYRADIDHLEDRFPSLIGSETGYFVRLSESSPKDVDDGNLQPVHSVAGALQKLVCSKRAVQALLSIYQSDDRTTDNELYFFPYHAGLDRLSEWRCYIHNSEVVAISQSRFYQPYHEDVSDHALQNMVVQARRLWQEISTELPFTACALDIYAEVHKQDFAVSLIEINPYYPHVGSGSLLFHWLDDADILLAHELRNKTIVRLVSAEGSKTKPLGRKEAYNIGREGIALDEIKVLRERGLHWILEPEHHHKFMALPVPGWRANMYLVTRQARLERFRVALEGGKQSEIADNAPEDHPRFRWVQKEYLRQQEQ</sequence>
<dbReference type="AlphaFoldDB" id="A0A8H6RFH4"/>
<dbReference type="Proteomes" id="UP000660729">
    <property type="component" value="Unassembled WGS sequence"/>
</dbReference>
<name>A0A8H6RFH4_9PEZI</name>
<reference evidence="1" key="1">
    <citation type="submission" date="2020-04" db="EMBL/GenBank/DDBJ databases">
        <title>Draft genome resource of the tomato pathogen Pseudocercospora fuligena.</title>
        <authorList>
            <person name="Zaccaron A."/>
        </authorList>
    </citation>
    <scope>NUCLEOTIDE SEQUENCE</scope>
    <source>
        <strain evidence="1">PF001</strain>
    </source>
</reference>
<dbReference type="OrthoDB" id="360540at2759"/>
<organism evidence="1 2">
    <name type="scientific">Pseudocercospora fuligena</name>
    <dbReference type="NCBI Taxonomy" id="685502"/>
    <lineage>
        <taxon>Eukaryota</taxon>
        <taxon>Fungi</taxon>
        <taxon>Dikarya</taxon>
        <taxon>Ascomycota</taxon>
        <taxon>Pezizomycotina</taxon>
        <taxon>Dothideomycetes</taxon>
        <taxon>Dothideomycetidae</taxon>
        <taxon>Mycosphaerellales</taxon>
        <taxon>Mycosphaerellaceae</taxon>
        <taxon>Pseudocercospora</taxon>
    </lineage>
</organism>
<accession>A0A8H6RFH4</accession>
<evidence type="ECO:0000313" key="2">
    <source>
        <dbReference type="Proteomes" id="UP000660729"/>
    </source>
</evidence>
<protein>
    <recommendedName>
        <fullName evidence="3">Cell division cycle protein 123</fullName>
    </recommendedName>
</protein>
<comment type="caution">
    <text evidence="1">The sequence shown here is derived from an EMBL/GenBank/DDBJ whole genome shotgun (WGS) entry which is preliminary data.</text>
</comment>